<dbReference type="InterPro" id="IPR029058">
    <property type="entry name" value="AB_hydrolase_fold"/>
</dbReference>
<dbReference type="InterPro" id="IPR010662">
    <property type="entry name" value="RBBP9/YdeN"/>
</dbReference>
<name>A0AB35MHR8_9MICO</name>
<sequence>MTDIRVLLLHGFVHHRPSGHWLWWLGEQLRLARIPVQYPQLPGPDAPRLADQHEVLLGELEMLGDGERVVITHSLGGVLWLHAAMGLDGEGLDPRLRVDRVLMVAPPHPRRLVGPLGDMELPARLDDAAARASRATTILARETDDYRPAPLTELAEAWGVPAVTLPGSGHLNVDDGHGPWQTMLDWVTDPAVEWRLGDGAHSLGS</sequence>
<proteinExistence type="predicted"/>
<dbReference type="RefSeq" id="WP_301160236.1">
    <property type="nucleotide sequence ID" value="NZ_JAUHQB010000004.1"/>
</dbReference>
<dbReference type="SUPFAM" id="SSF53474">
    <property type="entry name" value="alpha/beta-Hydrolases"/>
    <property type="match status" value="1"/>
</dbReference>
<evidence type="ECO:0000313" key="2">
    <source>
        <dbReference type="Proteomes" id="UP001172756"/>
    </source>
</evidence>
<protein>
    <submittedName>
        <fullName evidence="1">Alpha/beta fold hydrolase</fullName>
    </submittedName>
</protein>
<dbReference type="EMBL" id="JAUHQB010000004">
    <property type="protein sequence ID" value="MDN4483357.1"/>
    <property type="molecule type" value="Genomic_DNA"/>
</dbReference>
<dbReference type="AlphaFoldDB" id="A0AB35MHR8"/>
<gene>
    <name evidence="1" type="ORF">QQ002_07390</name>
</gene>
<organism evidence="1 2">
    <name type="scientific">Demequina lignilytica</name>
    <dbReference type="NCBI Taxonomy" id="3051663"/>
    <lineage>
        <taxon>Bacteria</taxon>
        <taxon>Bacillati</taxon>
        <taxon>Actinomycetota</taxon>
        <taxon>Actinomycetes</taxon>
        <taxon>Micrococcales</taxon>
        <taxon>Demequinaceae</taxon>
        <taxon>Demequina</taxon>
    </lineage>
</organism>
<comment type="caution">
    <text evidence="1">The sequence shown here is derived from an EMBL/GenBank/DDBJ whole genome shotgun (WGS) entry which is preliminary data.</text>
</comment>
<keyword evidence="1" id="KW-0378">Hydrolase</keyword>
<dbReference type="GO" id="GO:0016787">
    <property type="term" value="F:hydrolase activity"/>
    <property type="evidence" value="ECO:0007669"/>
    <property type="project" value="UniProtKB-KW"/>
</dbReference>
<evidence type="ECO:0000313" key="1">
    <source>
        <dbReference type="EMBL" id="MDN4483357.1"/>
    </source>
</evidence>
<reference evidence="1 2" key="1">
    <citation type="submission" date="2023-06" db="EMBL/GenBank/DDBJ databases">
        <title>SYSU T0a273.</title>
        <authorList>
            <person name="Gao L."/>
            <person name="Fang B.-Z."/>
            <person name="Li W.-J."/>
        </authorList>
    </citation>
    <scope>NUCLEOTIDE SEQUENCE [LARGE SCALE GENOMIC DNA]</scope>
    <source>
        <strain evidence="1 2">SYSU T0a273</strain>
    </source>
</reference>
<accession>A0AB35MHR8</accession>
<dbReference type="Gene3D" id="3.40.50.1820">
    <property type="entry name" value="alpha/beta hydrolase"/>
    <property type="match status" value="1"/>
</dbReference>
<dbReference type="Pfam" id="PF06821">
    <property type="entry name" value="Ser_hydrolase"/>
    <property type="match status" value="1"/>
</dbReference>
<dbReference type="Proteomes" id="UP001172756">
    <property type="component" value="Unassembled WGS sequence"/>
</dbReference>